<feature type="domain" description="Replication factor-A protein 1 N-terminal" evidence="12">
    <location>
        <begin position="9"/>
        <end position="109"/>
    </location>
</feature>
<dbReference type="CDD" id="cd04476">
    <property type="entry name" value="RPA1_DBD_C"/>
    <property type="match status" value="1"/>
</dbReference>
<keyword evidence="5 9" id="KW-0863">Zinc-finger</keyword>
<evidence type="ECO:0000256" key="1">
    <source>
        <dbReference type="ARBA" id="ARBA00004123"/>
    </source>
</evidence>
<dbReference type="InterPro" id="IPR004591">
    <property type="entry name" value="Rfa1"/>
</dbReference>
<feature type="compositionally biased region" description="Low complexity" evidence="10">
    <location>
        <begin position="147"/>
        <end position="165"/>
    </location>
</feature>
<keyword evidence="3 9" id="KW-0235">DNA replication</keyword>
<dbReference type="FunFam" id="2.40.50.140:FF:000041">
    <property type="entry name" value="Replication protein A subunit"/>
    <property type="match status" value="1"/>
</dbReference>
<keyword evidence="4 9" id="KW-0479">Metal-binding</keyword>
<dbReference type="FunFam" id="2.40.50.140:FF:000064">
    <property type="entry name" value="Replication protein A subunit"/>
    <property type="match status" value="1"/>
</dbReference>
<dbReference type="GO" id="GO:0006281">
    <property type="term" value="P:DNA repair"/>
    <property type="evidence" value="ECO:0007669"/>
    <property type="project" value="InterPro"/>
</dbReference>
<keyword evidence="7 9" id="KW-0238">DNA-binding</keyword>
<gene>
    <name evidence="15" type="ORF">PENSTE_c013G09730</name>
</gene>
<sequence length="606" mass="67269">MAADAASQVTVGALGSIFDDTKPQVHEPIVQCVQIKPLPPQPGHQERYRAVFSDIANYVQTMLASPEANHVVTDGSLRKGCFVRLKSFQANSVKGKKILIILDLEVLKELGEAEKIGEPKPLEIKADEDEKPQPTTMSSNGFYGSKPAAQPQQQNRPQPARGPAASAHASIHPIEAISPYNNKWTIKARCTSKSAIKTWHNKNGEGKLFSVNLLDDSGEIRATGFNDQCDMLYELFQEGSVYYISSPCRVQMAKKQFTNLNNDYELTFERDTVVEKAEDQSDVPQIRFNFTSVGDLQTVEKDTTTDVIGILKEVGESSQIVSKGTGKPYDKRELTLVDNTGFSVRLTVWGATANNFSVPPESVVAFKGVKVSDFGGRSLSLLSSGTMTVDPDIGEAHRLKGWYDAQGRTEAFTSHASLSGATNSSMKSDKFKTVAQVTEEQLGMSEQPDYFSLKATVVFIKQDATWCYPACLSERCNKKVTELDPGQWRCEMCDKSHPKPEYRYIMPLSVSDHTGQLWLSCFDETGRLIMGMSADELMQLHEDDPVAFGEVFQEANCRTWNFRCRAKIDTYGEQQRVRYQVSSAAPVNYSEEASRLADIIGQYNIS</sequence>
<evidence type="ECO:0000259" key="14">
    <source>
        <dbReference type="Pfam" id="PF16900"/>
    </source>
</evidence>
<dbReference type="AlphaFoldDB" id="A0A1V6T1U8"/>
<dbReference type="Gene3D" id="2.40.50.140">
    <property type="entry name" value="Nucleic acid-binding proteins"/>
    <property type="match status" value="4"/>
</dbReference>
<keyword evidence="6 9" id="KW-0862">Zinc</keyword>
<evidence type="ECO:0000259" key="13">
    <source>
        <dbReference type="Pfam" id="PF08646"/>
    </source>
</evidence>
<dbReference type="OrthoDB" id="1751331at2759"/>
<dbReference type="GO" id="GO:0005662">
    <property type="term" value="C:DNA replication factor A complex"/>
    <property type="evidence" value="ECO:0007669"/>
    <property type="project" value="UniProtKB-ARBA"/>
</dbReference>
<comment type="subcellular location">
    <subcellularLocation>
        <location evidence="1 9">Nucleus</location>
    </subcellularLocation>
</comment>
<dbReference type="InterPro" id="IPR004365">
    <property type="entry name" value="NA-bd_OB_tRNA"/>
</dbReference>
<dbReference type="GO" id="GO:0003697">
    <property type="term" value="F:single-stranded DNA binding"/>
    <property type="evidence" value="ECO:0007669"/>
    <property type="project" value="UniProtKB-ARBA"/>
</dbReference>
<evidence type="ECO:0000256" key="8">
    <source>
        <dbReference type="ARBA" id="ARBA00023242"/>
    </source>
</evidence>
<dbReference type="FunFam" id="2.40.50.140:FF:000117">
    <property type="entry name" value="Replication protein A subunit"/>
    <property type="match status" value="1"/>
</dbReference>
<dbReference type="Pfam" id="PF01336">
    <property type="entry name" value="tRNA_anti-codon"/>
    <property type="match status" value="1"/>
</dbReference>
<dbReference type="GO" id="GO:0000781">
    <property type="term" value="C:chromosome, telomeric region"/>
    <property type="evidence" value="ECO:0007669"/>
    <property type="project" value="UniProtKB-ARBA"/>
</dbReference>
<feature type="domain" description="OB" evidence="11">
    <location>
        <begin position="184"/>
        <end position="266"/>
    </location>
</feature>
<evidence type="ECO:0000313" key="16">
    <source>
        <dbReference type="Proteomes" id="UP000191285"/>
    </source>
</evidence>
<dbReference type="InterPro" id="IPR007199">
    <property type="entry name" value="Rep_factor-A_N"/>
</dbReference>
<dbReference type="Proteomes" id="UP000191285">
    <property type="component" value="Unassembled WGS sequence"/>
</dbReference>
<organism evidence="15 16">
    <name type="scientific">Penicillium steckii</name>
    <dbReference type="NCBI Taxonomy" id="303698"/>
    <lineage>
        <taxon>Eukaryota</taxon>
        <taxon>Fungi</taxon>
        <taxon>Dikarya</taxon>
        <taxon>Ascomycota</taxon>
        <taxon>Pezizomycotina</taxon>
        <taxon>Eurotiomycetes</taxon>
        <taxon>Eurotiomycetidae</taxon>
        <taxon>Eurotiales</taxon>
        <taxon>Aspergillaceae</taxon>
        <taxon>Penicillium</taxon>
    </lineage>
</organism>
<dbReference type="Pfam" id="PF08646">
    <property type="entry name" value="Rep_fac-A_C"/>
    <property type="match status" value="1"/>
</dbReference>
<dbReference type="STRING" id="303698.A0A1V6T1U8"/>
<feature type="region of interest" description="Disordered" evidence="10">
    <location>
        <begin position="119"/>
        <end position="168"/>
    </location>
</feature>
<dbReference type="PANTHER" id="PTHR47165:SF4">
    <property type="entry name" value="OS03G0429900 PROTEIN"/>
    <property type="match status" value="1"/>
</dbReference>
<dbReference type="CDD" id="cd04475">
    <property type="entry name" value="RPA1_DBD_B"/>
    <property type="match status" value="1"/>
</dbReference>
<feature type="domain" description="Replication protein A OB" evidence="14">
    <location>
        <begin position="294"/>
        <end position="390"/>
    </location>
</feature>
<dbReference type="GO" id="GO:0007004">
    <property type="term" value="P:telomere maintenance via telomerase"/>
    <property type="evidence" value="ECO:0007669"/>
    <property type="project" value="UniProtKB-ARBA"/>
</dbReference>
<evidence type="ECO:0000256" key="2">
    <source>
        <dbReference type="ARBA" id="ARBA00005690"/>
    </source>
</evidence>
<keyword evidence="8 9" id="KW-0539">Nucleus</keyword>
<evidence type="ECO:0000256" key="9">
    <source>
        <dbReference type="RuleBase" id="RU364130"/>
    </source>
</evidence>
<dbReference type="GO" id="GO:0006310">
    <property type="term" value="P:DNA recombination"/>
    <property type="evidence" value="ECO:0007669"/>
    <property type="project" value="InterPro"/>
</dbReference>
<dbReference type="InterPro" id="IPR013955">
    <property type="entry name" value="Rep_factor-A_C"/>
</dbReference>
<dbReference type="FunFam" id="2.40.50.140:FF:000090">
    <property type="entry name" value="Replication protein A subunit"/>
    <property type="match status" value="1"/>
</dbReference>
<accession>A0A1V6T1U8</accession>
<dbReference type="InterPro" id="IPR012340">
    <property type="entry name" value="NA-bd_OB-fold"/>
</dbReference>
<dbReference type="CDD" id="cd04477">
    <property type="entry name" value="RPA1N"/>
    <property type="match status" value="1"/>
</dbReference>
<evidence type="ECO:0000313" key="15">
    <source>
        <dbReference type="EMBL" id="OQE20338.1"/>
    </source>
</evidence>
<proteinExistence type="inferred from homology"/>
<evidence type="ECO:0000256" key="10">
    <source>
        <dbReference type="SAM" id="MobiDB-lite"/>
    </source>
</evidence>
<evidence type="ECO:0000259" key="11">
    <source>
        <dbReference type="Pfam" id="PF01336"/>
    </source>
</evidence>
<name>A0A1V6T1U8_9EURO</name>
<feature type="domain" description="Replication factor A C-terminal" evidence="13">
    <location>
        <begin position="450"/>
        <end position="596"/>
    </location>
</feature>
<keyword evidence="16" id="KW-1185">Reference proteome</keyword>
<dbReference type="NCBIfam" id="TIGR00617">
    <property type="entry name" value="rpa1"/>
    <property type="match status" value="1"/>
</dbReference>
<reference evidence="16" key="1">
    <citation type="journal article" date="2017" name="Nat. Microbiol.">
        <title>Global analysis of biosynthetic gene clusters reveals vast potential of secondary metabolite production in Penicillium species.</title>
        <authorList>
            <person name="Nielsen J.C."/>
            <person name="Grijseels S."/>
            <person name="Prigent S."/>
            <person name="Ji B."/>
            <person name="Dainat J."/>
            <person name="Nielsen K.F."/>
            <person name="Frisvad J.C."/>
            <person name="Workman M."/>
            <person name="Nielsen J."/>
        </authorList>
    </citation>
    <scope>NUCLEOTIDE SEQUENCE [LARGE SCALE GENOMIC DNA]</scope>
    <source>
        <strain evidence="16">IBT 24891</strain>
    </source>
</reference>
<dbReference type="PANTHER" id="PTHR47165">
    <property type="entry name" value="OS03G0429900 PROTEIN"/>
    <property type="match status" value="1"/>
</dbReference>
<evidence type="ECO:0000259" key="12">
    <source>
        <dbReference type="Pfam" id="PF04057"/>
    </source>
</evidence>
<dbReference type="GO" id="GO:0006260">
    <property type="term" value="P:DNA replication"/>
    <property type="evidence" value="ECO:0007669"/>
    <property type="project" value="UniProtKB-KW"/>
</dbReference>
<comment type="subunit">
    <text evidence="9">Component of the heterotrimeric canonical replication protein A complex (RPA).</text>
</comment>
<dbReference type="CDD" id="cd04474">
    <property type="entry name" value="RPA1_DBD_A"/>
    <property type="match status" value="1"/>
</dbReference>
<dbReference type="GO" id="GO:0008270">
    <property type="term" value="F:zinc ion binding"/>
    <property type="evidence" value="ECO:0007669"/>
    <property type="project" value="UniProtKB-KW"/>
</dbReference>
<dbReference type="InterPro" id="IPR047192">
    <property type="entry name" value="Euk_RPA1_DBD_C"/>
</dbReference>
<comment type="similarity">
    <text evidence="2 9">Belongs to the replication factor A protein 1 family.</text>
</comment>
<comment type="caution">
    <text evidence="15">The sequence shown here is derived from an EMBL/GenBank/DDBJ whole genome shotgun (WGS) entry which is preliminary data.</text>
</comment>
<comment type="function">
    <text evidence="9">As part of the replication protein A (RPA/RP-A), a single-stranded DNA-binding heterotrimeric complex, may play an essential role in DNA replication, recombination and repair. Binds and stabilizes single-stranded DNA intermediates, preventing complementary DNA reannealing and recruiting different proteins involved in DNA metabolism.</text>
</comment>
<dbReference type="Pfam" id="PF04057">
    <property type="entry name" value="Rep-A_N"/>
    <property type="match status" value="1"/>
</dbReference>
<evidence type="ECO:0000256" key="6">
    <source>
        <dbReference type="ARBA" id="ARBA00022833"/>
    </source>
</evidence>
<dbReference type="Pfam" id="PF16900">
    <property type="entry name" value="REPA_OB_2"/>
    <property type="match status" value="1"/>
</dbReference>
<dbReference type="SUPFAM" id="SSF50249">
    <property type="entry name" value="Nucleic acid-binding proteins"/>
    <property type="match status" value="4"/>
</dbReference>
<dbReference type="EMBL" id="MLKD01000013">
    <property type="protein sequence ID" value="OQE20338.1"/>
    <property type="molecule type" value="Genomic_DNA"/>
</dbReference>
<evidence type="ECO:0000256" key="7">
    <source>
        <dbReference type="ARBA" id="ARBA00023125"/>
    </source>
</evidence>
<feature type="compositionally biased region" description="Polar residues" evidence="10">
    <location>
        <begin position="133"/>
        <end position="142"/>
    </location>
</feature>
<evidence type="ECO:0000256" key="3">
    <source>
        <dbReference type="ARBA" id="ARBA00022705"/>
    </source>
</evidence>
<evidence type="ECO:0000256" key="4">
    <source>
        <dbReference type="ARBA" id="ARBA00022723"/>
    </source>
</evidence>
<evidence type="ECO:0000256" key="5">
    <source>
        <dbReference type="ARBA" id="ARBA00022771"/>
    </source>
</evidence>
<protein>
    <recommendedName>
        <fullName evidence="9">Replication protein A subunit</fullName>
    </recommendedName>
</protein>
<dbReference type="InterPro" id="IPR031657">
    <property type="entry name" value="REPA_OB_2"/>
</dbReference>